<sequence>MKNRWWILVSIGLFAFMSNLDASIVNVAMPVMAKQLNIPMNQIEWVVSLYLIVLSALLLFFGKLGDLYGKIRIFRIGTVVFLVGSLLSGWQINFPFLLFGRIIQGLGGAMTLSNTYGITTATFDLKERGRAMGFISTFVALGAVAGPGVGGIILAKLPWGYIFWVNLPIGIIAIILGMFVLPKSTAETSGKIDWAGFLNFALLIVSFFVAIFIGQEIGYLKPLPLALYAIAIITFWGFIHSEKRADSPLMPLSMFKIKPFTYGVGAAVLIFLSNFFTVVIMPFYLEDARHLSASAAGLLLIIFPIVMTFAGPFGGYLADHFSQSRVATLGLLIVAIGQSGYIFLGLNSPIWVYVAVTVVMAIGTGLFQSPNSDIVMSVVPRSQLGSAGSLNALARNIGMISGTALSTTTLFLGMSVKAGFRVTNYLPSQPEAFIYGMHAAFIVSLVIIILAFLLSLLQGKAVATVKMA</sequence>
<dbReference type="PROSITE" id="PS50850">
    <property type="entry name" value="MFS"/>
    <property type="match status" value="1"/>
</dbReference>
<keyword evidence="3 6" id="KW-0812">Transmembrane</keyword>
<evidence type="ECO:0000259" key="7">
    <source>
        <dbReference type="PROSITE" id="PS50850"/>
    </source>
</evidence>
<feature type="transmembrane region" description="Helical" evidence="6">
    <location>
        <begin position="350"/>
        <end position="369"/>
    </location>
</feature>
<dbReference type="InterPro" id="IPR011701">
    <property type="entry name" value="MFS"/>
</dbReference>
<evidence type="ECO:0000256" key="2">
    <source>
        <dbReference type="ARBA" id="ARBA00022448"/>
    </source>
</evidence>
<accession>A0A161XRT4</accession>
<name>A0A161XRT4_SECCO</name>
<evidence type="ECO:0000256" key="4">
    <source>
        <dbReference type="ARBA" id="ARBA00022989"/>
    </source>
</evidence>
<gene>
    <name evidence="8" type="ORF">TY91_13900</name>
</gene>
<comment type="subcellular location">
    <subcellularLocation>
        <location evidence="1">Cell membrane</location>
        <topology evidence="1">Multi-pass membrane protein</topology>
    </subcellularLocation>
</comment>
<feature type="transmembrane region" description="Helical" evidence="6">
    <location>
        <begin position="73"/>
        <end position="92"/>
    </location>
</feature>
<keyword evidence="9" id="KW-1185">Reference proteome</keyword>
<dbReference type="GO" id="GO:0005886">
    <property type="term" value="C:plasma membrane"/>
    <property type="evidence" value="ECO:0007669"/>
    <property type="project" value="UniProtKB-SubCell"/>
</dbReference>
<feature type="transmembrane region" description="Helical" evidence="6">
    <location>
        <begin position="194"/>
        <end position="213"/>
    </location>
</feature>
<evidence type="ECO:0000256" key="1">
    <source>
        <dbReference type="ARBA" id="ARBA00004651"/>
    </source>
</evidence>
<organism evidence="8 9">
    <name type="scientific">Secundilactobacillus collinoides</name>
    <name type="common">Lactobacillus collinoides</name>
    <dbReference type="NCBI Taxonomy" id="33960"/>
    <lineage>
        <taxon>Bacteria</taxon>
        <taxon>Bacillati</taxon>
        <taxon>Bacillota</taxon>
        <taxon>Bacilli</taxon>
        <taxon>Lactobacillales</taxon>
        <taxon>Lactobacillaceae</taxon>
        <taxon>Secundilactobacillus</taxon>
    </lineage>
</organism>
<feature type="transmembrane region" description="Helical" evidence="6">
    <location>
        <begin position="326"/>
        <end position="344"/>
    </location>
</feature>
<dbReference type="Pfam" id="PF07690">
    <property type="entry name" value="MFS_1"/>
    <property type="match status" value="1"/>
</dbReference>
<reference evidence="8 9" key="1">
    <citation type="submission" date="2015-02" db="EMBL/GenBank/DDBJ databases">
        <title>Draft genome sequence of Lactobacillus collinoides CUPV2371 isolated from a natural cider, the first genome sequence of a strain of this species.</title>
        <authorList>
            <person name="Puertas A.I."/>
            <person name="Spano G."/>
            <person name="Capozzi V."/>
            <person name="Lamontanara A."/>
            <person name="Orru L."/>
            <person name="Duenas M.T."/>
        </authorList>
    </citation>
    <scope>NUCLEOTIDE SEQUENCE [LARGE SCALE GENOMIC DNA]</scope>
    <source>
        <strain evidence="8 9">237</strain>
    </source>
</reference>
<dbReference type="OrthoDB" id="102502at2"/>
<feature type="transmembrane region" description="Helical" evidence="6">
    <location>
        <begin position="260"/>
        <end position="285"/>
    </location>
</feature>
<dbReference type="InterPro" id="IPR020846">
    <property type="entry name" value="MFS_dom"/>
</dbReference>
<dbReference type="Gene3D" id="1.20.1250.20">
    <property type="entry name" value="MFS general substrate transporter like domains"/>
    <property type="match status" value="1"/>
</dbReference>
<dbReference type="Gene3D" id="1.20.1720.10">
    <property type="entry name" value="Multidrug resistance protein D"/>
    <property type="match status" value="1"/>
</dbReference>
<feature type="domain" description="Major facilitator superfamily (MFS) profile" evidence="7">
    <location>
        <begin position="7"/>
        <end position="463"/>
    </location>
</feature>
<protein>
    <submittedName>
        <fullName evidence="8">MFS transporter permease</fullName>
    </submittedName>
</protein>
<feature type="transmembrane region" description="Helical" evidence="6">
    <location>
        <begin position="98"/>
        <end position="119"/>
    </location>
</feature>
<comment type="caution">
    <text evidence="8">The sequence shown here is derived from an EMBL/GenBank/DDBJ whole genome shotgun (WGS) entry which is preliminary data.</text>
</comment>
<dbReference type="PRINTS" id="PR01036">
    <property type="entry name" value="TCRTETB"/>
</dbReference>
<evidence type="ECO:0000256" key="6">
    <source>
        <dbReference type="SAM" id="Phobius"/>
    </source>
</evidence>
<feature type="transmembrane region" description="Helical" evidence="6">
    <location>
        <begin position="161"/>
        <end position="182"/>
    </location>
</feature>
<dbReference type="AlphaFoldDB" id="A0A161XRT4"/>
<keyword evidence="5 6" id="KW-0472">Membrane</keyword>
<keyword evidence="2" id="KW-0813">Transport</keyword>
<evidence type="ECO:0000313" key="9">
    <source>
        <dbReference type="Proteomes" id="UP000076480"/>
    </source>
</evidence>
<dbReference type="PANTHER" id="PTHR42718:SF9">
    <property type="entry name" value="MAJOR FACILITATOR SUPERFAMILY MULTIDRUG TRANSPORTER MFSC"/>
    <property type="match status" value="1"/>
</dbReference>
<feature type="transmembrane region" description="Helical" evidence="6">
    <location>
        <begin position="291"/>
        <end position="314"/>
    </location>
</feature>
<dbReference type="PANTHER" id="PTHR42718">
    <property type="entry name" value="MAJOR FACILITATOR SUPERFAMILY MULTIDRUG TRANSPORTER MFSC"/>
    <property type="match status" value="1"/>
</dbReference>
<dbReference type="Proteomes" id="UP000076480">
    <property type="component" value="Unassembled WGS sequence"/>
</dbReference>
<evidence type="ECO:0000256" key="3">
    <source>
        <dbReference type="ARBA" id="ARBA00022692"/>
    </source>
</evidence>
<feature type="transmembrane region" description="Helical" evidence="6">
    <location>
        <begin position="390"/>
        <end position="412"/>
    </location>
</feature>
<feature type="transmembrane region" description="Helical" evidence="6">
    <location>
        <begin position="219"/>
        <end position="239"/>
    </location>
</feature>
<dbReference type="GO" id="GO:0022857">
    <property type="term" value="F:transmembrane transporter activity"/>
    <property type="evidence" value="ECO:0007669"/>
    <property type="project" value="InterPro"/>
</dbReference>
<dbReference type="EMBL" id="JYDC01000089">
    <property type="protein sequence ID" value="KZL36474.1"/>
    <property type="molecule type" value="Genomic_DNA"/>
</dbReference>
<evidence type="ECO:0000313" key="8">
    <source>
        <dbReference type="EMBL" id="KZL36474.1"/>
    </source>
</evidence>
<dbReference type="CDD" id="cd17321">
    <property type="entry name" value="MFS_MMR_MDR_like"/>
    <property type="match status" value="1"/>
</dbReference>
<keyword evidence="4 6" id="KW-1133">Transmembrane helix</keyword>
<feature type="transmembrane region" description="Helical" evidence="6">
    <location>
        <begin position="432"/>
        <end position="457"/>
    </location>
</feature>
<dbReference type="SUPFAM" id="SSF103473">
    <property type="entry name" value="MFS general substrate transporter"/>
    <property type="match status" value="1"/>
</dbReference>
<dbReference type="InterPro" id="IPR036259">
    <property type="entry name" value="MFS_trans_sf"/>
</dbReference>
<feature type="transmembrane region" description="Helical" evidence="6">
    <location>
        <begin position="131"/>
        <end position="155"/>
    </location>
</feature>
<feature type="transmembrane region" description="Helical" evidence="6">
    <location>
        <begin position="43"/>
        <end position="61"/>
    </location>
</feature>
<dbReference type="RefSeq" id="WP_056996581.1">
    <property type="nucleotide sequence ID" value="NZ_JYDC01000089.1"/>
</dbReference>
<evidence type="ECO:0000256" key="5">
    <source>
        <dbReference type="ARBA" id="ARBA00023136"/>
    </source>
</evidence>
<dbReference type="PATRIC" id="fig|33960.6.peg.3516"/>
<proteinExistence type="predicted"/>